<feature type="domain" description="C2H2-type" evidence="11">
    <location>
        <begin position="31"/>
        <end position="58"/>
    </location>
</feature>
<feature type="domain" description="C2H2-type" evidence="11">
    <location>
        <begin position="87"/>
        <end position="114"/>
    </location>
</feature>
<dbReference type="PANTHER" id="PTHR24394">
    <property type="entry name" value="ZINC FINGER PROTEIN"/>
    <property type="match status" value="1"/>
</dbReference>
<dbReference type="PROSITE" id="PS00028">
    <property type="entry name" value="ZINC_FINGER_C2H2_1"/>
    <property type="match status" value="10"/>
</dbReference>
<dbReference type="FunFam" id="3.30.160.60:FF:000512">
    <property type="entry name" value="zinc finger protein 197 isoform X1"/>
    <property type="match status" value="1"/>
</dbReference>
<feature type="domain" description="C2H2-type" evidence="11">
    <location>
        <begin position="285"/>
        <end position="312"/>
    </location>
</feature>
<dbReference type="PROSITE" id="PS50157">
    <property type="entry name" value="ZINC_FINGER_C2H2_2"/>
    <property type="match status" value="10"/>
</dbReference>
<feature type="domain" description="C2H2-type" evidence="11">
    <location>
        <begin position="173"/>
        <end position="200"/>
    </location>
</feature>
<evidence type="ECO:0000256" key="9">
    <source>
        <dbReference type="PROSITE-ProRule" id="PRU00042"/>
    </source>
</evidence>
<feature type="domain" description="C2H2-type" evidence="11">
    <location>
        <begin position="143"/>
        <end position="170"/>
    </location>
</feature>
<dbReference type="GO" id="GO:0043565">
    <property type="term" value="F:sequence-specific DNA binding"/>
    <property type="evidence" value="ECO:0007669"/>
    <property type="project" value="UniProtKB-ARBA"/>
</dbReference>
<dbReference type="EMBL" id="CADCXU010024177">
    <property type="protein sequence ID" value="CAB0011450.1"/>
    <property type="molecule type" value="Genomic_DNA"/>
</dbReference>
<dbReference type="InterPro" id="IPR036236">
    <property type="entry name" value="Znf_C2H2_sf"/>
</dbReference>
<evidence type="ECO:0000256" key="10">
    <source>
        <dbReference type="SAM" id="MobiDB-lite"/>
    </source>
</evidence>
<feature type="region of interest" description="Disordered" evidence="10">
    <location>
        <begin position="1"/>
        <end position="25"/>
    </location>
</feature>
<keyword evidence="2" id="KW-0479">Metal-binding</keyword>
<dbReference type="SMART" id="SM00355">
    <property type="entry name" value="ZnF_C2H2"/>
    <property type="match status" value="10"/>
</dbReference>
<evidence type="ECO:0000256" key="6">
    <source>
        <dbReference type="ARBA" id="ARBA00023015"/>
    </source>
</evidence>
<keyword evidence="6" id="KW-0805">Transcription regulation</keyword>
<keyword evidence="5" id="KW-0862">Zinc</keyword>
<sequence>MDRSLVPANEETSSPNPKSNTEKTSLASYPKSCVECNKSFRTNYKLAEHMRKHTGEKPYKCSTCEKTFRSKIGLAQHEARHTGQYDFTCNTCGKGFQCKSYLIVHQRVHSDLKPFPCETCGRDFKTKQSLLDHQNRHLGVKPYQCDVCGRGFITKGLCKSHQKIHSGTDNRQFPCSVCSKLFVSKSYLATHMRIHTGEKPFMCEVCGKGFVTRVDLRIHSTMHTGEKSFVCEMCGKAFARRDALRCHKRSHTGERPYVCDICGQGFTQFTPMAIHKRLHTGERPYTCDMCDKTFVSKSTMMSHKKKHAWFQKPPDQNPLEKVKLKLKFKHKVKLKLEFNLKLKQYTPRKLSTRVPFPILPRNGKIDLNKCSMFRLAPDRRRPSKKTRPWLGRIVEGISKGITLPRLVPTSRELAALGPIFNQDEKNNKSTNQEYMLIDRTPFLACTEKSYSRNYAPGHQDQVEALGGNQRCLASTGVRSWYLRHAIICRRHARRTCQIVICMELEQWKKVNGSIVIVLKSRIGTELQKKLFLIHIYSESLPEQVPRILYGMKIYFVNLYLSLMPWHAWICISNVRINSLEIFCFDRIRKVALAHQINASAWNAIFEATGFELKIWKNSIFGQTSIVLRNLTSFGFLFHCQFDFDFDYEFCQSSDKAPQPRLRTRLPICYKYLAPIGSRNLRNPGNIRNYTAGSRKAQVRRDSGDGNGPVQSTPKEINLDEFRGNSDDARSTLLSQQVEESGAISKCHRSWGGILLKRFGTMDSYTLKDDGKGRSRSFWRCSGTVCVITPWENRETEDYLNIIVRLNRLIADSGGEMWRSWRINKGPARAYPRYYIILLAVPARRCPCARVVTFFHETWEAYSSKWKRNQTVKEAEEHLKVVLTTNFVNISLAQLFQRSNKFFEIRRDVDLRIQPGIIHP</sequence>
<dbReference type="FunFam" id="3.30.160.60:FF:000100">
    <property type="entry name" value="Zinc finger 45-like"/>
    <property type="match status" value="1"/>
</dbReference>
<dbReference type="Pfam" id="PF13912">
    <property type="entry name" value="zf-C2H2_6"/>
    <property type="match status" value="1"/>
</dbReference>
<dbReference type="FunFam" id="3.30.160.60:FF:002061">
    <property type="entry name" value="Uncharacterized protein"/>
    <property type="match status" value="1"/>
</dbReference>
<protein>
    <recommendedName>
        <fullName evidence="11">C2H2-type domain-containing protein</fullName>
    </recommendedName>
</protein>
<feature type="domain" description="C2H2-type" evidence="11">
    <location>
        <begin position="229"/>
        <end position="256"/>
    </location>
</feature>
<evidence type="ECO:0000259" key="11">
    <source>
        <dbReference type="PROSITE" id="PS50157"/>
    </source>
</evidence>
<dbReference type="FunFam" id="3.30.160.60:FF:001840">
    <property type="entry name" value="Paternally-expressed gene 3 protein"/>
    <property type="match status" value="1"/>
</dbReference>
<reference evidence="12 13" key="1">
    <citation type="submission" date="2020-02" db="EMBL/GenBank/DDBJ databases">
        <authorList>
            <person name="Ferguson B K."/>
        </authorList>
    </citation>
    <scope>NUCLEOTIDE SEQUENCE [LARGE SCALE GENOMIC DNA]</scope>
</reference>
<keyword evidence="7" id="KW-0804">Transcription</keyword>
<dbReference type="Gene3D" id="3.30.160.60">
    <property type="entry name" value="Classic Zinc Finger"/>
    <property type="match status" value="10"/>
</dbReference>
<keyword evidence="4 9" id="KW-0863">Zinc-finger</keyword>
<proteinExistence type="predicted"/>
<evidence type="ECO:0000256" key="4">
    <source>
        <dbReference type="ARBA" id="ARBA00022771"/>
    </source>
</evidence>
<dbReference type="GO" id="GO:0000981">
    <property type="term" value="F:DNA-binding transcription factor activity, RNA polymerase II-specific"/>
    <property type="evidence" value="ECO:0007669"/>
    <property type="project" value="TreeGrafter"/>
</dbReference>
<evidence type="ECO:0000256" key="2">
    <source>
        <dbReference type="ARBA" id="ARBA00022723"/>
    </source>
</evidence>
<dbReference type="AlphaFoldDB" id="A0A6H5HDG6"/>
<feature type="compositionally biased region" description="Polar residues" evidence="10">
    <location>
        <begin position="10"/>
        <end position="25"/>
    </location>
</feature>
<evidence type="ECO:0000256" key="7">
    <source>
        <dbReference type="ARBA" id="ARBA00023163"/>
    </source>
</evidence>
<comment type="subcellular location">
    <subcellularLocation>
        <location evidence="1">Nucleus</location>
    </subcellularLocation>
</comment>
<feature type="domain" description="C2H2-type" evidence="11">
    <location>
        <begin position="59"/>
        <end position="86"/>
    </location>
</feature>
<evidence type="ECO:0000256" key="8">
    <source>
        <dbReference type="ARBA" id="ARBA00023242"/>
    </source>
</evidence>
<dbReference type="PANTHER" id="PTHR24394:SF29">
    <property type="entry name" value="MYONEURIN"/>
    <property type="match status" value="1"/>
</dbReference>
<dbReference type="Proteomes" id="UP000479000">
    <property type="component" value="Unassembled WGS sequence"/>
</dbReference>
<dbReference type="InterPro" id="IPR013087">
    <property type="entry name" value="Znf_C2H2_type"/>
</dbReference>
<evidence type="ECO:0000256" key="3">
    <source>
        <dbReference type="ARBA" id="ARBA00022737"/>
    </source>
</evidence>
<keyword evidence="3" id="KW-0677">Repeat</keyword>
<evidence type="ECO:0000313" key="13">
    <source>
        <dbReference type="Proteomes" id="UP000479000"/>
    </source>
</evidence>
<dbReference type="FunFam" id="3.30.160.60:FF:001732">
    <property type="entry name" value="Zgc:162936"/>
    <property type="match status" value="1"/>
</dbReference>
<feature type="domain" description="C2H2-type" evidence="11">
    <location>
        <begin position="201"/>
        <end position="228"/>
    </location>
</feature>
<dbReference type="GO" id="GO:0005634">
    <property type="term" value="C:nucleus"/>
    <property type="evidence" value="ECO:0007669"/>
    <property type="project" value="UniProtKB-SubCell"/>
</dbReference>
<dbReference type="GO" id="GO:0005694">
    <property type="term" value="C:chromosome"/>
    <property type="evidence" value="ECO:0007669"/>
    <property type="project" value="UniProtKB-ARBA"/>
</dbReference>
<evidence type="ECO:0000313" key="12">
    <source>
        <dbReference type="EMBL" id="CAB0011450.1"/>
    </source>
</evidence>
<dbReference type="SUPFAM" id="SSF57667">
    <property type="entry name" value="beta-beta-alpha zinc fingers"/>
    <property type="match status" value="6"/>
</dbReference>
<feature type="region of interest" description="Disordered" evidence="10">
    <location>
        <begin position="691"/>
        <end position="723"/>
    </location>
</feature>
<dbReference type="Pfam" id="PF00096">
    <property type="entry name" value="zf-C2H2"/>
    <property type="match status" value="7"/>
</dbReference>
<dbReference type="FunFam" id="3.30.160.60:FF:001136">
    <property type="entry name" value="Zinc finger protein 408"/>
    <property type="match status" value="1"/>
</dbReference>
<name>A0A6H5HDG6_9HEMI</name>
<dbReference type="OrthoDB" id="1095242at2759"/>
<keyword evidence="13" id="KW-1185">Reference proteome</keyword>
<dbReference type="FunFam" id="3.30.160.60:FF:000446">
    <property type="entry name" value="Zinc finger protein"/>
    <property type="match status" value="1"/>
</dbReference>
<dbReference type="FunFam" id="3.30.160.60:FF:001227">
    <property type="entry name" value="Zinc finger and BTB domain containing 41"/>
    <property type="match status" value="1"/>
</dbReference>
<accession>A0A6H5HDG6</accession>
<dbReference type="GO" id="GO:0045893">
    <property type="term" value="P:positive regulation of DNA-templated transcription"/>
    <property type="evidence" value="ECO:0007669"/>
    <property type="project" value="UniProtKB-ARBA"/>
</dbReference>
<dbReference type="GO" id="GO:0008270">
    <property type="term" value="F:zinc ion binding"/>
    <property type="evidence" value="ECO:0007669"/>
    <property type="project" value="UniProtKB-KW"/>
</dbReference>
<evidence type="ECO:0000256" key="1">
    <source>
        <dbReference type="ARBA" id="ARBA00004123"/>
    </source>
</evidence>
<feature type="domain" description="C2H2-type" evidence="11">
    <location>
        <begin position="257"/>
        <end position="284"/>
    </location>
</feature>
<feature type="non-terminal residue" evidence="12">
    <location>
        <position position="919"/>
    </location>
</feature>
<feature type="domain" description="C2H2-type" evidence="11">
    <location>
        <begin position="115"/>
        <end position="142"/>
    </location>
</feature>
<organism evidence="12 13">
    <name type="scientific">Nesidiocoris tenuis</name>
    <dbReference type="NCBI Taxonomy" id="355587"/>
    <lineage>
        <taxon>Eukaryota</taxon>
        <taxon>Metazoa</taxon>
        <taxon>Ecdysozoa</taxon>
        <taxon>Arthropoda</taxon>
        <taxon>Hexapoda</taxon>
        <taxon>Insecta</taxon>
        <taxon>Pterygota</taxon>
        <taxon>Neoptera</taxon>
        <taxon>Paraneoptera</taxon>
        <taxon>Hemiptera</taxon>
        <taxon>Heteroptera</taxon>
        <taxon>Panheteroptera</taxon>
        <taxon>Cimicomorpha</taxon>
        <taxon>Miridae</taxon>
        <taxon>Dicyphina</taxon>
        <taxon>Nesidiocoris</taxon>
    </lineage>
</organism>
<dbReference type="FunFam" id="3.30.160.60:FF:000478">
    <property type="entry name" value="Zinc finger protein 133"/>
    <property type="match status" value="1"/>
</dbReference>
<evidence type="ECO:0000256" key="5">
    <source>
        <dbReference type="ARBA" id="ARBA00022833"/>
    </source>
</evidence>
<gene>
    <name evidence="12" type="ORF">NTEN_LOCUS16396</name>
</gene>
<keyword evidence="8" id="KW-0539">Nucleus</keyword>
<dbReference type="FunFam" id="3.30.160.60:FF:001498">
    <property type="entry name" value="Zinc finger protein 404"/>
    <property type="match status" value="1"/>
</dbReference>